<feature type="transmembrane region" description="Helical" evidence="1">
    <location>
        <begin position="239"/>
        <end position="260"/>
    </location>
</feature>
<keyword evidence="1" id="KW-0812">Transmembrane</keyword>
<name>A0A290ZBV5_9PSEU</name>
<feature type="transmembrane region" description="Helical" evidence="1">
    <location>
        <begin position="311"/>
        <end position="329"/>
    </location>
</feature>
<keyword evidence="3" id="KW-1185">Reference proteome</keyword>
<dbReference type="KEGG" id="apre:CNX65_27085"/>
<evidence type="ECO:0000313" key="3">
    <source>
        <dbReference type="Proteomes" id="UP000218505"/>
    </source>
</evidence>
<feature type="transmembrane region" description="Helical" evidence="1">
    <location>
        <begin position="138"/>
        <end position="160"/>
    </location>
</feature>
<sequence length="347" mass="34648">MAVVAGVLAGVSLFPMWHREYRLNPFGGGIRVESVVGAFARRSTLVGAEVSEPHAPLGWPVALGAALLVVGAVLLALARSRAVGRFLGGLGAGVLLGVLGVVGLAALARTRVLADAEERAGALLGEKAAAGAGVELGLGFWLLCAAALAAVAAVVLARPLGGAGARGRDGLVGGWVLLGAALLVLGGLTPVLYRHALVGGSGAVLEEYLVRGVATEYRGGGFAPGLSGVAVAEQVRLDYAGYPVLIVAGLLLTAWLLLLGGRRSGRVVALVGAGALLASVWSVALQLPALFGRVLTGVEEPAEPVSGFGPGLWLLGAAVVVAFGGAVVAHRWGGRPAPVVEEEAVAP</sequence>
<organism evidence="2 3">
    <name type="scientific">Actinosynnema pretiosum</name>
    <dbReference type="NCBI Taxonomy" id="42197"/>
    <lineage>
        <taxon>Bacteria</taxon>
        <taxon>Bacillati</taxon>
        <taxon>Actinomycetota</taxon>
        <taxon>Actinomycetes</taxon>
        <taxon>Pseudonocardiales</taxon>
        <taxon>Pseudonocardiaceae</taxon>
        <taxon>Actinosynnema</taxon>
    </lineage>
</organism>
<reference evidence="2" key="1">
    <citation type="submission" date="2017-09" db="EMBL/GenBank/DDBJ databases">
        <title>Complete Genome Sequence of ansamitocin-producing Bacterium Actinosynnema pretiosum X47.</title>
        <authorList>
            <person name="Cao G."/>
            <person name="Zong G."/>
            <person name="Zhong C."/>
            <person name="Fu J."/>
        </authorList>
    </citation>
    <scope>NUCLEOTIDE SEQUENCE [LARGE SCALE GENOMIC DNA]</scope>
    <source>
        <strain evidence="2">X47</strain>
    </source>
</reference>
<evidence type="ECO:0000313" key="2">
    <source>
        <dbReference type="EMBL" id="ATE56488.1"/>
    </source>
</evidence>
<evidence type="ECO:0000256" key="1">
    <source>
        <dbReference type="SAM" id="Phobius"/>
    </source>
</evidence>
<keyword evidence="1" id="KW-0472">Membrane</keyword>
<dbReference type="AlphaFoldDB" id="A0A290ZBV5"/>
<feature type="transmembrane region" description="Helical" evidence="1">
    <location>
        <begin position="172"/>
        <end position="193"/>
    </location>
</feature>
<dbReference type="EMBL" id="CP023445">
    <property type="protein sequence ID" value="ATE56488.1"/>
    <property type="molecule type" value="Genomic_DNA"/>
</dbReference>
<proteinExistence type="predicted"/>
<keyword evidence="1" id="KW-1133">Transmembrane helix</keyword>
<feature type="transmembrane region" description="Helical" evidence="1">
    <location>
        <begin position="90"/>
        <end position="108"/>
    </location>
</feature>
<feature type="transmembrane region" description="Helical" evidence="1">
    <location>
        <begin position="57"/>
        <end position="78"/>
    </location>
</feature>
<feature type="transmembrane region" description="Helical" evidence="1">
    <location>
        <begin position="267"/>
        <end position="291"/>
    </location>
</feature>
<dbReference type="Proteomes" id="UP000218505">
    <property type="component" value="Chromosome"/>
</dbReference>
<protein>
    <submittedName>
        <fullName evidence="2">Uncharacterized protein</fullName>
    </submittedName>
</protein>
<gene>
    <name evidence="2" type="ORF">CNX65_27085</name>
</gene>
<accession>A0A290ZBV5</accession>